<dbReference type="InterPro" id="IPR038690">
    <property type="entry name" value="NusG_2_sf"/>
</dbReference>
<keyword evidence="1" id="KW-0472">Membrane</keyword>
<gene>
    <name evidence="2" type="ORF">SAMN02745941_01892</name>
</gene>
<protein>
    <submittedName>
        <fullName evidence="2">Uncharacterized protein</fullName>
    </submittedName>
</protein>
<evidence type="ECO:0000313" key="2">
    <source>
        <dbReference type="EMBL" id="SHI07600.1"/>
    </source>
</evidence>
<evidence type="ECO:0000256" key="1">
    <source>
        <dbReference type="SAM" id="Phobius"/>
    </source>
</evidence>
<keyword evidence="1" id="KW-0812">Transmembrane</keyword>
<organism evidence="2 3">
    <name type="scientific">Clostridium intestinale DSM 6191</name>
    <dbReference type="NCBI Taxonomy" id="1121320"/>
    <lineage>
        <taxon>Bacteria</taxon>
        <taxon>Bacillati</taxon>
        <taxon>Bacillota</taxon>
        <taxon>Clostridia</taxon>
        <taxon>Eubacteriales</taxon>
        <taxon>Clostridiaceae</taxon>
        <taxon>Clostridium</taxon>
    </lineage>
</organism>
<dbReference type="RefSeq" id="WP_073018903.1">
    <property type="nucleotide sequence ID" value="NZ_FQXU01000005.1"/>
</dbReference>
<feature type="transmembrane region" description="Helical" evidence="1">
    <location>
        <begin position="12"/>
        <end position="31"/>
    </location>
</feature>
<reference evidence="2 3" key="1">
    <citation type="submission" date="2016-11" db="EMBL/GenBank/DDBJ databases">
        <authorList>
            <person name="Jaros S."/>
            <person name="Januszkiewicz K."/>
            <person name="Wedrychowicz H."/>
        </authorList>
    </citation>
    <scope>NUCLEOTIDE SEQUENCE [LARGE SCALE GENOMIC DNA]</scope>
    <source>
        <strain evidence="2 3">DSM 6191</strain>
    </source>
</reference>
<proteinExistence type="predicted"/>
<dbReference type="Pfam" id="PF07009">
    <property type="entry name" value="NusG_II"/>
    <property type="match status" value="1"/>
</dbReference>
<sequence>MKILEVKILDLIIIGALLILSFLPLGIFMVVKGDKKSGDIIINIDNKIVKKVPLNQSSESITYQIDFNNNTGYIEVKDGKVRMLEMSKEICPNSICSDTGWIDKIYQSIVCLPNNIIVTIEGVEEEAIDAQSF</sequence>
<dbReference type="Proteomes" id="UP000184241">
    <property type="component" value="Unassembled WGS sequence"/>
</dbReference>
<dbReference type="AlphaFoldDB" id="A0A1M5Y6B1"/>
<dbReference type="CDD" id="cd09846">
    <property type="entry name" value="DUF1312"/>
    <property type="match status" value="1"/>
</dbReference>
<evidence type="ECO:0000313" key="3">
    <source>
        <dbReference type="Proteomes" id="UP000184241"/>
    </source>
</evidence>
<dbReference type="Gene3D" id="2.60.320.10">
    <property type="entry name" value="N-utilization substance G protein NusG, insert domain"/>
    <property type="match status" value="1"/>
</dbReference>
<keyword evidence="1" id="KW-1133">Transmembrane helix</keyword>
<name>A0A1M5Y6B1_9CLOT</name>
<dbReference type="EMBL" id="FQXU01000005">
    <property type="protein sequence ID" value="SHI07600.1"/>
    <property type="molecule type" value="Genomic_DNA"/>
</dbReference>
<accession>A0A1M5Y6B1</accession>